<protein>
    <submittedName>
        <fullName evidence="2">Uncharacterized protein</fullName>
    </submittedName>
</protein>
<gene>
    <name evidence="2" type="ORF">PENTCL1PPCAC_4788</name>
</gene>
<sequence length="69" mass="7623">SHKMILDVSSPAATTPLPLPRELQLRQNSAFSDDAPGPIEVVKVDGTDPMFTVLRFTFKSPPADEECYF</sequence>
<evidence type="ECO:0000313" key="2">
    <source>
        <dbReference type="EMBL" id="GMS82613.1"/>
    </source>
</evidence>
<dbReference type="Proteomes" id="UP001432027">
    <property type="component" value="Unassembled WGS sequence"/>
</dbReference>
<feature type="non-terminal residue" evidence="2">
    <location>
        <position position="1"/>
    </location>
</feature>
<dbReference type="EMBL" id="BTSX01000002">
    <property type="protein sequence ID" value="GMS82613.1"/>
    <property type="molecule type" value="Genomic_DNA"/>
</dbReference>
<reference evidence="2" key="1">
    <citation type="submission" date="2023-10" db="EMBL/GenBank/DDBJ databases">
        <title>Genome assembly of Pristionchus species.</title>
        <authorList>
            <person name="Yoshida K."/>
            <person name="Sommer R.J."/>
        </authorList>
    </citation>
    <scope>NUCLEOTIDE SEQUENCE</scope>
    <source>
        <strain evidence="2">RS0144</strain>
    </source>
</reference>
<organism evidence="2 3">
    <name type="scientific">Pristionchus entomophagus</name>
    <dbReference type="NCBI Taxonomy" id="358040"/>
    <lineage>
        <taxon>Eukaryota</taxon>
        <taxon>Metazoa</taxon>
        <taxon>Ecdysozoa</taxon>
        <taxon>Nematoda</taxon>
        <taxon>Chromadorea</taxon>
        <taxon>Rhabditida</taxon>
        <taxon>Rhabditina</taxon>
        <taxon>Diplogasteromorpha</taxon>
        <taxon>Diplogasteroidea</taxon>
        <taxon>Neodiplogasteridae</taxon>
        <taxon>Pristionchus</taxon>
    </lineage>
</organism>
<keyword evidence="3" id="KW-1185">Reference proteome</keyword>
<accession>A0AAV5SKE9</accession>
<evidence type="ECO:0000313" key="3">
    <source>
        <dbReference type="Proteomes" id="UP001432027"/>
    </source>
</evidence>
<feature type="non-terminal residue" evidence="2">
    <location>
        <position position="69"/>
    </location>
</feature>
<feature type="region of interest" description="Disordered" evidence="1">
    <location>
        <begin position="1"/>
        <end position="20"/>
    </location>
</feature>
<evidence type="ECO:0000256" key="1">
    <source>
        <dbReference type="SAM" id="MobiDB-lite"/>
    </source>
</evidence>
<proteinExistence type="predicted"/>
<dbReference type="AlphaFoldDB" id="A0AAV5SKE9"/>
<comment type="caution">
    <text evidence="2">The sequence shown here is derived from an EMBL/GenBank/DDBJ whole genome shotgun (WGS) entry which is preliminary data.</text>
</comment>
<name>A0AAV5SKE9_9BILA</name>